<dbReference type="SUPFAM" id="SSF143120">
    <property type="entry name" value="YefM-like"/>
    <property type="match status" value="1"/>
</dbReference>
<name>A0A2M8EYN7_9BACT</name>
<proteinExistence type="inferred from homology"/>
<comment type="similarity">
    <text evidence="1">Belongs to the phD/YefM antitoxin family.</text>
</comment>
<reference evidence="3" key="1">
    <citation type="submission" date="2017-09" db="EMBL/GenBank/DDBJ databases">
        <title>Depth-based differentiation of microbial function through sediment-hosted aquifers and enrichment of novel symbionts in the deep terrestrial subsurface.</title>
        <authorList>
            <person name="Probst A.J."/>
            <person name="Ladd B."/>
            <person name="Jarett J.K."/>
            <person name="Geller-Mcgrath D.E."/>
            <person name="Sieber C.M.K."/>
            <person name="Emerson J.B."/>
            <person name="Anantharaman K."/>
            <person name="Thomas B.C."/>
            <person name="Malmstrom R."/>
            <person name="Stieglmeier M."/>
            <person name="Klingl A."/>
            <person name="Woyke T."/>
            <person name="Ryan C.M."/>
            <person name="Banfield J.F."/>
        </authorList>
    </citation>
    <scope>NUCLEOTIDE SEQUENCE [LARGE SCALE GENOMIC DNA]</scope>
</reference>
<accession>A0A2M8EYN7</accession>
<dbReference type="InterPro" id="IPR036165">
    <property type="entry name" value="YefM-like_sf"/>
</dbReference>
<evidence type="ECO:0000313" key="2">
    <source>
        <dbReference type="EMBL" id="PJC31700.1"/>
    </source>
</evidence>
<gene>
    <name evidence="2" type="ORF">CO051_03910</name>
</gene>
<sequence length="104" mass="12026">MIDKVLLLRYPIGTMIQDAYGIKEFQTKLPFIAQKIRTQGGHYLVTHRSKPSMVAIPFEDYQEIEDILMELNSPRLQKDVAKGRSDYKKGDTVSIDQLRIADER</sequence>
<dbReference type="Proteomes" id="UP000231383">
    <property type="component" value="Unassembled WGS sequence"/>
</dbReference>
<protein>
    <recommendedName>
        <fullName evidence="4">Antitoxin</fullName>
    </recommendedName>
</protein>
<evidence type="ECO:0008006" key="4">
    <source>
        <dbReference type="Google" id="ProtNLM"/>
    </source>
</evidence>
<evidence type="ECO:0000256" key="1">
    <source>
        <dbReference type="ARBA" id="ARBA00009981"/>
    </source>
</evidence>
<dbReference type="AlphaFoldDB" id="A0A2M8EYN7"/>
<organism evidence="2 3">
    <name type="scientific">Candidatus Roizmanbacteria bacterium CG_4_9_14_0_2_um_filter_39_13</name>
    <dbReference type="NCBI Taxonomy" id="1974839"/>
    <lineage>
        <taxon>Bacteria</taxon>
        <taxon>Candidatus Roizmaniibacteriota</taxon>
    </lineage>
</organism>
<evidence type="ECO:0000313" key="3">
    <source>
        <dbReference type="Proteomes" id="UP000231383"/>
    </source>
</evidence>
<comment type="caution">
    <text evidence="2">The sequence shown here is derived from an EMBL/GenBank/DDBJ whole genome shotgun (WGS) entry which is preliminary data.</text>
</comment>
<dbReference type="EMBL" id="PFSC01000106">
    <property type="protein sequence ID" value="PJC31700.1"/>
    <property type="molecule type" value="Genomic_DNA"/>
</dbReference>